<accession>A0ABT5TZS8</accession>
<evidence type="ECO:0000313" key="2">
    <source>
        <dbReference type="EMBL" id="MDD9207447.1"/>
    </source>
</evidence>
<feature type="non-terminal residue" evidence="2">
    <location>
        <position position="84"/>
    </location>
</feature>
<sequence>MSRSADPHDDQPHGGSYVSRDASVDEASEDALRHPASDRPGEYVRRDEDENEQVLPTEGGHYVDRDEQDVPTDAERGRYVRRDQ</sequence>
<feature type="region of interest" description="Disordered" evidence="1">
    <location>
        <begin position="1"/>
        <end position="84"/>
    </location>
</feature>
<comment type="caution">
    <text evidence="2">The sequence shown here is derived from an EMBL/GenBank/DDBJ whole genome shotgun (WGS) entry which is preliminary data.</text>
</comment>
<reference evidence="2" key="1">
    <citation type="submission" date="2023-02" db="EMBL/GenBank/DDBJ databases">
        <title>Georgenia sp.10Sc9-8, isolated from a soil sample collected from the Taklamakan desert.</title>
        <authorList>
            <person name="Liu S."/>
        </authorList>
    </citation>
    <scope>NUCLEOTIDE SEQUENCE</scope>
    <source>
        <strain evidence="2">10Sc9-8</strain>
    </source>
</reference>
<gene>
    <name evidence="2" type="ORF">PU560_13370</name>
</gene>
<evidence type="ECO:0000256" key="1">
    <source>
        <dbReference type="SAM" id="MobiDB-lite"/>
    </source>
</evidence>
<feature type="compositionally biased region" description="Basic and acidic residues" evidence="1">
    <location>
        <begin position="30"/>
        <end position="48"/>
    </location>
</feature>
<keyword evidence="3" id="KW-1185">Reference proteome</keyword>
<feature type="compositionally biased region" description="Basic and acidic residues" evidence="1">
    <location>
        <begin position="73"/>
        <end position="84"/>
    </location>
</feature>
<evidence type="ECO:0000313" key="3">
    <source>
        <dbReference type="Proteomes" id="UP001165561"/>
    </source>
</evidence>
<organism evidence="2 3">
    <name type="scientific">Georgenia halotolerans</name>
    <dbReference type="NCBI Taxonomy" id="3028317"/>
    <lineage>
        <taxon>Bacteria</taxon>
        <taxon>Bacillati</taxon>
        <taxon>Actinomycetota</taxon>
        <taxon>Actinomycetes</taxon>
        <taxon>Micrococcales</taxon>
        <taxon>Bogoriellaceae</taxon>
        <taxon>Georgenia</taxon>
    </lineage>
</organism>
<name>A0ABT5TZS8_9MICO</name>
<dbReference type="Proteomes" id="UP001165561">
    <property type="component" value="Unassembled WGS sequence"/>
</dbReference>
<dbReference type="EMBL" id="JARACI010001106">
    <property type="protein sequence ID" value="MDD9207447.1"/>
    <property type="molecule type" value="Genomic_DNA"/>
</dbReference>
<proteinExistence type="predicted"/>
<feature type="compositionally biased region" description="Basic and acidic residues" evidence="1">
    <location>
        <begin position="1"/>
        <end position="12"/>
    </location>
</feature>
<protein>
    <submittedName>
        <fullName evidence="2">Uncharacterized protein</fullName>
    </submittedName>
</protein>